<sequence>MASALAVSIPGVSPPLAASASPARRICAIPSPHPAAAPLPDTPRGRWPPQQPPTQRTWLGRGARCPGPGHDHPSSGCD</sequence>
<name>A0A0A8ZY80_ARUDO</name>
<feature type="compositionally biased region" description="Low complexity" evidence="1">
    <location>
        <begin position="45"/>
        <end position="58"/>
    </location>
</feature>
<organism evidence="2">
    <name type="scientific">Arundo donax</name>
    <name type="common">Giant reed</name>
    <name type="synonym">Donax arundinaceus</name>
    <dbReference type="NCBI Taxonomy" id="35708"/>
    <lineage>
        <taxon>Eukaryota</taxon>
        <taxon>Viridiplantae</taxon>
        <taxon>Streptophyta</taxon>
        <taxon>Embryophyta</taxon>
        <taxon>Tracheophyta</taxon>
        <taxon>Spermatophyta</taxon>
        <taxon>Magnoliopsida</taxon>
        <taxon>Liliopsida</taxon>
        <taxon>Poales</taxon>
        <taxon>Poaceae</taxon>
        <taxon>PACMAD clade</taxon>
        <taxon>Arundinoideae</taxon>
        <taxon>Arundineae</taxon>
        <taxon>Arundo</taxon>
    </lineage>
</organism>
<proteinExistence type="predicted"/>
<reference evidence="2" key="2">
    <citation type="journal article" date="2015" name="Data Brief">
        <title>Shoot transcriptome of the giant reed, Arundo donax.</title>
        <authorList>
            <person name="Barrero R.A."/>
            <person name="Guerrero F.D."/>
            <person name="Moolhuijzen P."/>
            <person name="Goolsby J.A."/>
            <person name="Tidwell J."/>
            <person name="Bellgard S.E."/>
            <person name="Bellgard M.I."/>
        </authorList>
    </citation>
    <scope>NUCLEOTIDE SEQUENCE</scope>
    <source>
        <tissue evidence="2">Shoot tissue taken approximately 20 cm above the soil surface</tissue>
    </source>
</reference>
<evidence type="ECO:0000256" key="1">
    <source>
        <dbReference type="SAM" id="MobiDB-lite"/>
    </source>
</evidence>
<feature type="compositionally biased region" description="Pro residues" evidence="1">
    <location>
        <begin position="31"/>
        <end position="41"/>
    </location>
</feature>
<dbReference type="EMBL" id="GBRH01253551">
    <property type="protein sequence ID" value="JAD44344.1"/>
    <property type="molecule type" value="Transcribed_RNA"/>
</dbReference>
<reference evidence="2" key="1">
    <citation type="submission" date="2014-09" db="EMBL/GenBank/DDBJ databases">
        <authorList>
            <person name="Magalhaes I.L.F."/>
            <person name="Oliveira U."/>
            <person name="Santos F.R."/>
            <person name="Vidigal T.H.D.A."/>
            <person name="Brescovit A.D."/>
            <person name="Santos A.J."/>
        </authorList>
    </citation>
    <scope>NUCLEOTIDE SEQUENCE</scope>
    <source>
        <tissue evidence="2">Shoot tissue taken approximately 20 cm above the soil surface</tissue>
    </source>
</reference>
<feature type="compositionally biased region" description="Basic and acidic residues" evidence="1">
    <location>
        <begin position="69"/>
        <end position="78"/>
    </location>
</feature>
<dbReference type="AlphaFoldDB" id="A0A0A8ZY80"/>
<accession>A0A0A8ZY80</accession>
<protein>
    <submittedName>
        <fullName evidence="2">Uncharacterized protein</fullName>
    </submittedName>
</protein>
<evidence type="ECO:0000313" key="2">
    <source>
        <dbReference type="EMBL" id="JAD44344.1"/>
    </source>
</evidence>
<feature type="compositionally biased region" description="Low complexity" evidence="1">
    <location>
        <begin position="14"/>
        <end position="23"/>
    </location>
</feature>
<feature type="region of interest" description="Disordered" evidence="1">
    <location>
        <begin position="1"/>
        <end position="78"/>
    </location>
</feature>